<dbReference type="AlphaFoldDB" id="D0SHJ4"/>
<accession>D0SHJ4</accession>
<gene>
    <name evidence="2" type="ORF">HMPREF0016_03317</name>
</gene>
<reference evidence="3" key="1">
    <citation type="journal article" date="2012" name="PLoS ONE">
        <title>The success of Acinetobacter species; genetic, metabolic and virulence attributes.</title>
        <authorList>
            <person name="Peleg A.Y."/>
            <person name="de Breij A."/>
            <person name="Adams M.D."/>
            <person name="Cerqueira G.M."/>
            <person name="Mocali S."/>
            <person name="Galardini M."/>
            <person name="Nibbering P.H."/>
            <person name="Earl A.M."/>
            <person name="Ward D.V."/>
            <person name="Paterson D.L."/>
            <person name="Seifert H."/>
            <person name="Dijkshoorn L."/>
        </authorList>
    </citation>
    <scope>NUCLEOTIDE SEQUENCE [LARGE SCALE GENOMIC DNA]</scope>
    <source>
        <strain evidence="3">SH046</strain>
    </source>
</reference>
<evidence type="ECO:0000313" key="3">
    <source>
        <dbReference type="Proteomes" id="UP000012047"/>
    </source>
</evidence>
<keyword evidence="1" id="KW-0175">Coiled coil</keyword>
<evidence type="ECO:0000313" key="2">
    <source>
        <dbReference type="EMBL" id="EEY94587.1"/>
    </source>
</evidence>
<protein>
    <submittedName>
        <fullName evidence="2">Uncharacterized protein</fullName>
    </submittedName>
</protein>
<proteinExistence type="predicted"/>
<feature type="coiled-coil region" evidence="1">
    <location>
        <begin position="99"/>
        <end position="144"/>
    </location>
</feature>
<dbReference type="Proteomes" id="UP000012047">
    <property type="component" value="Unassembled WGS sequence"/>
</dbReference>
<name>D0SHJ4_ACIJO</name>
<dbReference type="HOGENOM" id="CLU_1764025_0_0_6"/>
<dbReference type="EMBL" id="GG704982">
    <property type="protein sequence ID" value="EEY94587.1"/>
    <property type="molecule type" value="Genomic_DNA"/>
</dbReference>
<evidence type="ECO:0000256" key="1">
    <source>
        <dbReference type="SAM" id="Coils"/>
    </source>
</evidence>
<sequence length="147" mass="16548">MTTKQTTIKDMSDITAKYSKPTETSLQGYKLGINQIIKAIPSLKADKDSHKQTLSTLDKELISGSSIAPLYRLDGVKTKLRLTDEQVQAIIAEYEKPTAKQLQAKVLKLEKEKKILVTKLEETTKEIKAKIKAKDDEIKQLQASFWA</sequence>
<organism evidence="2 3">
    <name type="scientific">Acinetobacter johnsonii SH046</name>
    <dbReference type="NCBI Taxonomy" id="575586"/>
    <lineage>
        <taxon>Bacteria</taxon>
        <taxon>Pseudomonadati</taxon>
        <taxon>Pseudomonadota</taxon>
        <taxon>Gammaproteobacteria</taxon>
        <taxon>Moraxellales</taxon>
        <taxon>Moraxellaceae</taxon>
        <taxon>Acinetobacter</taxon>
    </lineage>
</organism>
<dbReference type="RefSeq" id="WP_004641852.1">
    <property type="nucleotide sequence ID" value="NZ_GG704982.1"/>
</dbReference>